<gene>
    <name evidence="2" type="ORF">SAMN04488036_10377</name>
</gene>
<proteinExistence type="predicted"/>
<feature type="signal peptide" evidence="1">
    <location>
        <begin position="1"/>
        <end position="19"/>
    </location>
</feature>
<reference evidence="3" key="1">
    <citation type="submission" date="2016-10" db="EMBL/GenBank/DDBJ databases">
        <authorList>
            <person name="Varghese N."/>
            <person name="Submissions S."/>
        </authorList>
    </citation>
    <scope>NUCLEOTIDE SEQUENCE [LARGE SCALE GENOMIC DNA]</scope>
    <source>
        <strain evidence="3">DSM 28453</strain>
    </source>
</reference>
<evidence type="ECO:0008006" key="4">
    <source>
        <dbReference type="Google" id="ProtNLM"/>
    </source>
</evidence>
<dbReference type="RefSeq" id="WP_093322990.1">
    <property type="nucleotide sequence ID" value="NZ_FOSZ01000003.1"/>
</dbReference>
<evidence type="ECO:0000313" key="3">
    <source>
        <dbReference type="Proteomes" id="UP000198851"/>
    </source>
</evidence>
<dbReference type="Proteomes" id="UP000198851">
    <property type="component" value="Unassembled WGS sequence"/>
</dbReference>
<dbReference type="STRING" id="1280847.SAMN04488036_10377"/>
<feature type="chain" id="PRO_5011704914" description="Tetratricopeptide repeat-containing protein" evidence="1">
    <location>
        <begin position="20"/>
        <end position="764"/>
    </location>
</feature>
<keyword evidence="3" id="KW-1185">Reference proteome</keyword>
<keyword evidence="1" id="KW-0732">Signal</keyword>
<dbReference type="OrthoDB" id="7847197at2"/>
<name>A0A1I4DE19_9RHOB</name>
<dbReference type="InterPro" id="IPR011990">
    <property type="entry name" value="TPR-like_helical_dom_sf"/>
</dbReference>
<dbReference type="AlphaFoldDB" id="A0A1I4DE19"/>
<dbReference type="EMBL" id="FOSZ01000003">
    <property type="protein sequence ID" value="SFK91179.1"/>
    <property type="molecule type" value="Genomic_DNA"/>
</dbReference>
<accession>A0A1I4DE19</accession>
<organism evidence="2 3">
    <name type="scientific">Shimia haliotis</name>
    <dbReference type="NCBI Taxonomy" id="1280847"/>
    <lineage>
        <taxon>Bacteria</taxon>
        <taxon>Pseudomonadati</taxon>
        <taxon>Pseudomonadota</taxon>
        <taxon>Alphaproteobacteria</taxon>
        <taxon>Rhodobacterales</taxon>
        <taxon>Roseobacteraceae</taxon>
    </lineage>
</organism>
<dbReference type="SUPFAM" id="SSF48452">
    <property type="entry name" value="TPR-like"/>
    <property type="match status" value="1"/>
</dbReference>
<evidence type="ECO:0000313" key="2">
    <source>
        <dbReference type="EMBL" id="SFK91179.1"/>
    </source>
</evidence>
<evidence type="ECO:0000256" key="1">
    <source>
        <dbReference type="SAM" id="SignalP"/>
    </source>
</evidence>
<protein>
    <recommendedName>
        <fullName evidence="4">Tetratricopeptide repeat-containing protein</fullName>
    </recommendedName>
</protein>
<sequence length="764" mass="82430">MTRHLLAVSLIALSSAVSAETVSFQSGEHEGFTRLVATLPSAETEWQISGQGRTYTITVEGEDLIFDTDDIFKRIPRTRLQKVTTDPASGSVRLDLACDCVVESARFQNRHVIFDIRKGETEPQPLPFSFALNLPQETQKQSADIRYPTWASPTPVGDFSKPKPTLQPAINQTALGPVADPGLRLDIYARDNEQVSRIARQVIDQIDRAQDQNLLTGIGDEALEAVPAKSGKHTRWQTAQTGTVQDGPIGEDTHVTTYNALDMAAQEIAAVLAGRNGTSNCIADDRLDIEAWGGSEEFSTELGRLRSELVGEFDLTSSEAMADLAKFYIAQTFGTEALQILRNIPAEERDPALVSMAQLVEAGTITGVNAFAGQGHCASNAAFWAALSGQPLTGKAAMDGALTTLTGLPLPLREHLAPFLSNQLVENGHVEEAAMVLNSVQRTSPEQSPEFALAQAAVHAELGEEEKAVEKLEKVASENSSMAPAALVELIAVHTAQNRVLPDETVALVSALAVEHKAGMMGPQLRIAHARARMLSQDFESAFEVVDEIAALDGADAALAPRSEVSRAVLNNAEDFDVIHFTVSERLSDPETLEHGTALSLAQRMLDLGFLDQTKRIVQAMRPELSSDDLHLLKARVALAENLPRRAEAELLSVDGAQADALRAQARSKAGDHTAAAEILRAMGDTEKAAFEAWLAGDASELSALQFEVYERIETMMASAEADEQPSAQFGELHKNRDLLNGSINARAVLTELLELHRISGPST</sequence>